<dbReference type="HOGENOM" id="CLU_016047_14_1_0"/>
<keyword evidence="6 9" id="KW-0812">Transmembrane</keyword>
<protein>
    <recommendedName>
        <fullName evidence="10">Molybdenum transport system permease</fullName>
    </recommendedName>
</protein>
<keyword evidence="8 9" id="KW-0472">Membrane</keyword>
<dbReference type="InterPro" id="IPR035906">
    <property type="entry name" value="MetI-like_sf"/>
</dbReference>
<evidence type="ECO:0000256" key="7">
    <source>
        <dbReference type="ARBA" id="ARBA00022989"/>
    </source>
</evidence>
<feature type="transmembrane region" description="Helical" evidence="9">
    <location>
        <begin position="229"/>
        <end position="246"/>
    </location>
</feature>
<evidence type="ECO:0000313" key="12">
    <source>
        <dbReference type="EMBL" id="ACR79417.1"/>
    </source>
</evidence>
<evidence type="ECO:0000256" key="6">
    <source>
        <dbReference type="ARBA" id="ARBA00022692"/>
    </source>
</evidence>
<dbReference type="RefSeq" id="WP_015868083.1">
    <property type="nucleotide sequence ID" value="NC_012785.1"/>
</dbReference>
<feature type="transmembrane region" description="Helical" evidence="9">
    <location>
        <begin position="118"/>
        <end position="137"/>
    </location>
</feature>
<evidence type="ECO:0000256" key="9">
    <source>
        <dbReference type="RuleBase" id="RU363032"/>
    </source>
</evidence>
<dbReference type="NCBIfam" id="TIGR02141">
    <property type="entry name" value="modB_ABC"/>
    <property type="match status" value="1"/>
</dbReference>
<dbReference type="Gene3D" id="1.10.3720.10">
    <property type="entry name" value="MetI-like"/>
    <property type="match status" value="1"/>
</dbReference>
<evidence type="ECO:0000256" key="5">
    <source>
        <dbReference type="ARBA" id="ARBA00022505"/>
    </source>
</evidence>
<feature type="domain" description="ABC transmembrane type-1" evidence="11">
    <location>
        <begin position="47"/>
        <end position="246"/>
    </location>
</feature>
<dbReference type="eggNOG" id="COG4149">
    <property type="taxonomic scope" value="Bacteria"/>
</dbReference>
<evidence type="ECO:0000256" key="10">
    <source>
        <dbReference type="RuleBase" id="RU365097"/>
    </source>
</evidence>
<dbReference type="STRING" id="521045.Kole_0701"/>
<evidence type="ECO:0000256" key="4">
    <source>
        <dbReference type="ARBA" id="ARBA00022475"/>
    </source>
</evidence>
<evidence type="ECO:0000256" key="1">
    <source>
        <dbReference type="ARBA" id="ARBA00004651"/>
    </source>
</evidence>
<dbReference type="InterPro" id="IPR011867">
    <property type="entry name" value="ModB_ABC"/>
</dbReference>
<dbReference type="EMBL" id="CP001634">
    <property type="protein sequence ID" value="ACR79417.1"/>
    <property type="molecule type" value="Genomic_DNA"/>
</dbReference>
<dbReference type="Proteomes" id="UP000002382">
    <property type="component" value="Chromosome"/>
</dbReference>
<dbReference type="PROSITE" id="PS50928">
    <property type="entry name" value="ABC_TM1"/>
    <property type="match status" value="1"/>
</dbReference>
<feature type="transmembrane region" description="Helical" evidence="9">
    <location>
        <begin position="86"/>
        <end position="106"/>
    </location>
</feature>
<feature type="transmembrane region" description="Helical" evidence="9">
    <location>
        <begin position="184"/>
        <end position="209"/>
    </location>
</feature>
<dbReference type="GO" id="GO:0015098">
    <property type="term" value="F:molybdate ion transmembrane transporter activity"/>
    <property type="evidence" value="ECO:0007669"/>
    <property type="project" value="UniProtKB-UniRule"/>
</dbReference>
<sequence length="254" mass="27792">MNFFKVSILIGMILAVLILILPLIALLVNIATSEVHLEVLMTSWKPLGISLLTATVTTLIVFALGVPVAYFFVFKDFPFRDVLDTLVNLPLVLPPSVTGYLLLLTFGRYGLVGKPLSIFGIEIMFSLPAVIIAQTFVSLPFMVRSFKTALEEIPGDLLEVSKITGASEYDIFIKIILPLSREGLVSGVLLSFARAIGEFGATMMVAGLFETLPISIYNNAMAGDREAANLQSLVLVGFSLMTLMLIKKLMERRD</sequence>
<dbReference type="CDD" id="cd06261">
    <property type="entry name" value="TM_PBP2"/>
    <property type="match status" value="1"/>
</dbReference>
<evidence type="ECO:0000256" key="2">
    <source>
        <dbReference type="ARBA" id="ARBA00007069"/>
    </source>
</evidence>
<comment type="subcellular location">
    <subcellularLocation>
        <location evidence="1 9">Cell membrane</location>
        <topology evidence="1 9">Multi-pass membrane protein</topology>
    </subcellularLocation>
</comment>
<evidence type="ECO:0000313" key="13">
    <source>
        <dbReference type="Proteomes" id="UP000002382"/>
    </source>
</evidence>
<dbReference type="PANTHER" id="PTHR30183">
    <property type="entry name" value="MOLYBDENUM TRANSPORT SYSTEM PERMEASE PROTEIN MODB"/>
    <property type="match status" value="1"/>
</dbReference>
<proteinExistence type="inferred from homology"/>
<evidence type="ECO:0000259" key="11">
    <source>
        <dbReference type="PROSITE" id="PS50928"/>
    </source>
</evidence>
<keyword evidence="3 9" id="KW-0813">Transport</keyword>
<reference evidence="12 13" key="1">
    <citation type="submission" date="2009-06" db="EMBL/GenBank/DDBJ databases">
        <title>Complete sequence of Thermotogales bacterium TBF 19.5.1.</title>
        <authorList>
            <consortium name="US DOE Joint Genome Institute"/>
            <person name="Lucas S."/>
            <person name="Copeland A."/>
            <person name="Lapidus A."/>
            <person name="Glavina del Rio T."/>
            <person name="Tice H."/>
            <person name="Bruce D."/>
            <person name="Goodwin L."/>
            <person name="Pitluck S."/>
            <person name="Chertkov O."/>
            <person name="Brettin T."/>
            <person name="Detter J.C."/>
            <person name="Han C."/>
            <person name="Schmutz J."/>
            <person name="Larimer F."/>
            <person name="Land M."/>
            <person name="Hauser L."/>
            <person name="Kyrpides N."/>
            <person name="Ovchinnikova G."/>
            <person name="Noll K."/>
        </authorList>
    </citation>
    <scope>NUCLEOTIDE SEQUENCE [LARGE SCALE GENOMIC DNA]</scope>
    <source>
        <strain evidence="13">ATCC BAA-1733 / DSM 21960 / TBF 19.5.1</strain>
    </source>
</reference>
<evidence type="ECO:0000256" key="3">
    <source>
        <dbReference type="ARBA" id="ARBA00022448"/>
    </source>
</evidence>
<dbReference type="SUPFAM" id="SSF161098">
    <property type="entry name" value="MetI-like"/>
    <property type="match status" value="1"/>
</dbReference>
<keyword evidence="5 10" id="KW-0500">Molybdenum</keyword>
<comment type="function">
    <text evidence="10">Part of the binding-protein-dependent transport system for molybdenum; probably responsible for the translocation of the substrate across the membrane.</text>
</comment>
<feature type="transmembrane region" description="Helical" evidence="9">
    <location>
        <begin position="51"/>
        <end position="74"/>
    </location>
</feature>
<keyword evidence="7 9" id="KW-1133">Transmembrane helix</keyword>
<dbReference type="OrthoDB" id="9795403at2"/>
<organism evidence="12 13">
    <name type="scientific">Kosmotoga olearia (strain ATCC BAA-1733 / DSM 21960 / TBF 19.5.1)</name>
    <dbReference type="NCBI Taxonomy" id="521045"/>
    <lineage>
        <taxon>Bacteria</taxon>
        <taxon>Thermotogati</taxon>
        <taxon>Thermotogota</taxon>
        <taxon>Thermotogae</taxon>
        <taxon>Kosmotogales</taxon>
        <taxon>Kosmotogaceae</taxon>
        <taxon>Kosmotoga</taxon>
    </lineage>
</organism>
<name>C5CFJ9_KOSOT</name>
<keyword evidence="4 10" id="KW-1003">Cell membrane</keyword>
<keyword evidence="13" id="KW-1185">Reference proteome</keyword>
<accession>C5CFJ9</accession>
<comment type="similarity">
    <text evidence="2 10">Belongs to the binding-protein-dependent transport system permease family. CysTW subfamily.</text>
</comment>
<evidence type="ECO:0000256" key="8">
    <source>
        <dbReference type="ARBA" id="ARBA00023136"/>
    </source>
</evidence>
<gene>
    <name evidence="12" type="ordered locus">Kole_0701</name>
</gene>
<reference evidence="12 13" key="2">
    <citation type="journal article" date="2011" name="J. Bacteriol.">
        <title>Genome Sequence of Kosmotoga olearia Strain TBF 19.5.1, a Thermophilic Bacterium with a Wide Growth Temperature Range, Isolated from the Troll B Oil Platform in the North Sea.</title>
        <authorList>
            <person name="Swithers K.S."/>
            <person name="Dipippo J.L."/>
            <person name="Bruce D.C."/>
            <person name="Detter C."/>
            <person name="Tapia R."/>
            <person name="Han S."/>
            <person name="Goodwin L.A."/>
            <person name="Han J."/>
            <person name="Woyke T."/>
            <person name="Pitluck S."/>
            <person name="Pennacchio L."/>
            <person name="Nolan M."/>
            <person name="Mikhailova N."/>
            <person name="Land M.L."/>
            <person name="Nesbo C.L."/>
            <person name="Gogarten J.P."/>
            <person name="Noll K.M."/>
        </authorList>
    </citation>
    <scope>NUCLEOTIDE SEQUENCE [LARGE SCALE GENOMIC DNA]</scope>
    <source>
        <strain evidence="13">ATCC BAA-1733 / DSM 21960 / TBF 19.5.1</strain>
    </source>
</reference>
<dbReference type="KEGG" id="kol:Kole_0701"/>
<dbReference type="InterPro" id="IPR000515">
    <property type="entry name" value="MetI-like"/>
</dbReference>
<dbReference type="Pfam" id="PF00528">
    <property type="entry name" value="BPD_transp_1"/>
    <property type="match status" value="1"/>
</dbReference>
<feature type="transmembrane region" description="Helical" evidence="9">
    <location>
        <begin position="7"/>
        <end position="31"/>
    </location>
</feature>
<dbReference type="GO" id="GO:0005886">
    <property type="term" value="C:plasma membrane"/>
    <property type="evidence" value="ECO:0007669"/>
    <property type="project" value="UniProtKB-SubCell"/>
</dbReference>
<dbReference type="AlphaFoldDB" id="C5CFJ9"/>
<dbReference type="PANTHER" id="PTHR30183:SF3">
    <property type="entry name" value="MOLYBDENUM TRANSPORT SYSTEM PERMEASE PROTEIN MODB"/>
    <property type="match status" value="1"/>
</dbReference>